<feature type="transmembrane region" description="Helical" evidence="1">
    <location>
        <begin position="69"/>
        <end position="88"/>
    </location>
</feature>
<dbReference type="Pfam" id="PF10066">
    <property type="entry name" value="DUF2304"/>
    <property type="match status" value="1"/>
</dbReference>
<keyword evidence="1" id="KW-0812">Transmembrane</keyword>
<dbReference type="AlphaFoldDB" id="A0A6J5ZUF3"/>
<feature type="transmembrane region" description="Helical" evidence="1">
    <location>
        <begin position="6"/>
        <end position="23"/>
    </location>
</feature>
<accession>A0A6J5ZUF3</accession>
<organism evidence="2">
    <name type="scientific">freshwater metagenome</name>
    <dbReference type="NCBI Taxonomy" id="449393"/>
    <lineage>
        <taxon>unclassified sequences</taxon>
        <taxon>metagenomes</taxon>
        <taxon>ecological metagenomes</taxon>
    </lineage>
</organism>
<keyword evidence="1" id="KW-1133">Transmembrane helix</keyword>
<reference evidence="2" key="1">
    <citation type="submission" date="2020-05" db="EMBL/GenBank/DDBJ databases">
        <authorList>
            <person name="Chiriac C."/>
            <person name="Salcher M."/>
            <person name="Ghai R."/>
            <person name="Kavagutti S V."/>
        </authorList>
    </citation>
    <scope>NUCLEOTIDE SEQUENCE</scope>
</reference>
<proteinExistence type="predicted"/>
<evidence type="ECO:0000256" key="1">
    <source>
        <dbReference type="SAM" id="Phobius"/>
    </source>
</evidence>
<feature type="transmembrane region" description="Helical" evidence="1">
    <location>
        <begin position="32"/>
        <end position="49"/>
    </location>
</feature>
<dbReference type="EMBL" id="CAESAJ010000154">
    <property type="protein sequence ID" value="CAB4343043.1"/>
    <property type="molecule type" value="Genomic_DNA"/>
</dbReference>
<gene>
    <name evidence="2" type="ORF">UFOPK3770_01138</name>
</gene>
<evidence type="ECO:0000313" key="2">
    <source>
        <dbReference type="EMBL" id="CAB4343043.1"/>
    </source>
</evidence>
<sequence length="120" mass="13403">MTAHQWTYITAALFMLVVIVELLRRGKLREKYAVVWGVTSLVFLVFAFAPSIPTRVSNFLGFELPSNFVLALVNFLLLGMLLQLGLAVGRLEDQNQSLGEHIALLNARLDSTNLDRPDSD</sequence>
<keyword evidence="1" id="KW-0472">Membrane</keyword>
<protein>
    <submittedName>
        <fullName evidence="2">Unannotated protein</fullName>
    </submittedName>
</protein>
<dbReference type="InterPro" id="IPR019277">
    <property type="entry name" value="DUF2304"/>
</dbReference>
<name>A0A6J5ZUF3_9ZZZZ</name>